<name>A0A453K127_AEGTS</name>
<accession>A0A453K127</accession>
<evidence type="ECO:0000256" key="1">
    <source>
        <dbReference type="SAM" id="MobiDB-lite"/>
    </source>
</evidence>
<reference evidence="3" key="1">
    <citation type="journal article" date="2014" name="Science">
        <title>Ancient hybridizations among the ancestral genomes of bread wheat.</title>
        <authorList>
            <consortium name="International Wheat Genome Sequencing Consortium,"/>
            <person name="Marcussen T."/>
            <person name="Sandve S.R."/>
            <person name="Heier L."/>
            <person name="Spannagl M."/>
            <person name="Pfeifer M."/>
            <person name="Jakobsen K.S."/>
            <person name="Wulff B.B."/>
            <person name="Steuernagel B."/>
            <person name="Mayer K.F."/>
            <person name="Olsen O.A."/>
        </authorList>
    </citation>
    <scope>NUCLEOTIDE SEQUENCE [LARGE SCALE GENOMIC DNA]</scope>
    <source>
        <strain evidence="3">cv. AL8/78</strain>
    </source>
</reference>
<sequence length="124" mass="14009">MLLQQLCHLLNWQIRPRVIKAPITFSCILSEEERWITLVMLAMLDATGDLLAEDELHWMWSCAGAAERRICGGAVVLMLSSSSRVHTWEKEQPPWSTPGADHAQQDHAQDMAVDQTAAPWGWCL</sequence>
<reference evidence="2" key="3">
    <citation type="journal article" date="2017" name="Nature">
        <title>Genome sequence of the progenitor of the wheat D genome Aegilops tauschii.</title>
        <authorList>
            <person name="Luo M.C."/>
            <person name="Gu Y.Q."/>
            <person name="Puiu D."/>
            <person name="Wang H."/>
            <person name="Twardziok S.O."/>
            <person name="Deal K.R."/>
            <person name="Huo N."/>
            <person name="Zhu T."/>
            <person name="Wang L."/>
            <person name="Wang Y."/>
            <person name="McGuire P.E."/>
            <person name="Liu S."/>
            <person name="Long H."/>
            <person name="Ramasamy R.K."/>
            <person name="Rodriguez J.C."/>
            <person name="Van S.L."/>
            <person name="Yuan L."/>
            <person name="Wang Z."/>
            <person name="Xia Z."/>
            <person name="Xiao L."/>
            <person name="Anderson O.D."/>
            <person name="Ouyang S."/>
            <person name="Liang Y."/>
            <person name="Zimin A.V."/>
            <person name="Pertea G."/>
            <person name="Qi P."/>
            <person name="Bennetzen J.L."/>
            <person name="Dai X."/>
            <person name="Dawson M.W."/>
            <person name="Muller H.G."/>
            <person name="Kugler K."/>
            <person name="Rivarola-Duarte L."/>
            <person name="Spannagl M."/>
            <person name="Mayer K.F.X."/>
            <person name="Lu F.H."/>
            <person name="Bevan M.W."/>
            <person name="Leroy P."/>
            <person name="Li P."/>
            <person name="You F.M."/>
            <person name="Sun Q."/>
            <person name="Liu Z."/>
            <person name="Lyons E."/>
            <person name="Wicker T."/>
            <person name="Salzberg S.L."/>
            <person name="Devos K.M."/>
            <person name="Dvorak J."/>
        </authorList>
    </citation>
    <scope>NUCLEOTIDE SEQUENCE [LARGE SCALE GENOMIC DNA]</scope>
    <source>
        <strain evidence="2">cv. AL8/78</strain>
    </source>
</reference>
<keyword evidence="3" id="KW-1185">Reference proteome</keyword>
<dbReference type="EnsemblPlants" id="AET5Gv20256700.15">
    <property type="protein sequence ID" value="AET5Gv20256700.15"/>
    <property type="gene ID" value="AET5Gv20256700"/>
</dbReference>
<dbReference type="AlphaFoldDB" id="A0A453K127"/>
<dbReference type="Gramene" id="AET5Gv20256700.15">
    <property type="protein sequence ID" value="AET5Gv20256700.15"/>
    <property type="gene ID" value="AET5Gv20256700"/>
</dbReference>
<reference evidence="2" key="4">
    <citation type="submission" date="2019-03" db="UniProtKB">
        <authorList>
            <consortium name="EnsemblPlants"/>
        </authorList>
    </citation>
    <scope>IDENTIFICATION</scope>
</reference>
<protein>
    <submittedName>
        <fullName evidence="2">Uncharacterized protein</fullName>
    </submittedName>
</protein>
<evidence type="ECO:0000313" key="3">
    <source>
        <dbReference type="Proteomes" id="UP000015105"/>
    </source>
</evidence>
<feature type="region of interest" description="Disordered" evidence="1">
    <location>
        <begin position="89"/>
        <end position="110"/>
    </location>
</feature>
<dbReference type="Proteomes" id="UP000015105">
    <property type="component" value="Chromosome 5D"/>
</dbReference>
<evidence type="ECO:0000313" key="2">
    <source>
        <dbReference type="EnsemblPlants" id="AET5Gv20256700.15"/>
    </source>
</evidence>
<organism evidence="2 3">
    <name type="scientific">Aegilops tauschii subsp. strangulata</name>
    <name type="common">Goatgrass</name>
    <dbReference type="NCBI Taxonomy" id="200361"/>
    <lineage>
        <taxon>Eukaryota</taxon>
        <taxon>Viridiplantae</taxon>
        <taxon>Streptophyta</taxon>
        <taxon>Embryophyta</taxon>
        <taxon>Tracheophyta</taxon>
        <taxon>Spermatophyta</taxon>
        <taxon>Magnoliopsida</taxon>
        <taxon>Liliopsida</taxon>
        <taxon>Poales</taxon>
        <taxon>Poaceae</taxon>
        <taxon>BOP clade</taxon>
        <taxon>Pooideae</taxon>
        <taxon>Triticodae</taxon>
        <taxon>Triticeae</taxon>
        <taxon>Triticinae</taxon>
        <taxon>Aegilops</taxon>
    </lineage>
</organism>
<reference evidence="3" key="2">
    <citation type="journal article" date="2017" name="Nat. Plants">
        <title>The Aegilops tauschii genome reveals multiple impacts of transposons.</title>
        <authorList>
            <person name="Zhao G."/>
            <person name="Zou C."/>
            <person name="Li K."/>
            <person name="Wang K."/>
            <person name="Li T."/>
            <person name="Gao L."/>
            <person name="Zhang X."/>
            <person name="Wang H."/>
            <person name="Yang Z."/>
            <person name="Liu X."/>
            <person name="Jiang W."/>
            <person name="Mao L."/>
            <person name="Kong X."/>
            <person name="Jiao Y."/>
            <person name="Jia J."/>
        </authorList>
    </citation>
    <scope>NUCLEOTIDE SEQUENCE [LARGE SCALE GENOMIC DNA]</scope>
    <source>
        <strain evidence="3">cv. AL8/78</strain>
    </source>
</reference>
<proteinExistence type="predicted"/>
<reference evidence="2" key="5">
    <citation type="journal article" date="2021" name="G3 (Bethesda)">
        <title>Aegilops tauschii genome assembly Aet v5.0 features greater sequence contiguity and improved annotation.</title>
        <authorList>
            <person name="Wang L."/>
            <person name="Zhu T."/>
            <person name="Rodriguez J.C."/>
            <person name="Deal K.R."/>
            <person name="Dubcovsky J."/>
            <person name="McGuire P.E."/>
            <person name="Lux T."/>
            <person name="Spannagl M."/>
            <person name="Mayer K.F.X."/>
            <person name="Baldrich P."/>
            <person name="Meyers B.C."/>
            <person name="Huo N."/>
            <person name="Gu Y.Q."/>
            <person name="Zhou H."/>
            <person name="Devos K.M."/>
            <person name="Bennetzen J.L."/>
            <person name="Unver T."/>
            <person name="Budak H."/>
            <person name="Gulick P.J."/>
            <person name="Galiba G."/>
            <person name="Kalapos B."/>
            <person name="Nelson D.R."/>
            <person name="Li P."/>
            <person name="You F.M."/>
            <person name="Luo M.C."/>
            <person name="Dvorak J."/>
        </authorList>
    </citation>
    <scope>NUCLEOTIDE SEQUENCE [LARGE SCALE GENOMIC DNA]</scope>
    <source>
        <strain evidence="2">cv. AL8/78</strain>
    </source>
</reference>